<evidence type="ECO:0000256" key="1">
    <source>
        <dbReference type="SAM" id="MobiDB-lite"/>
    </source>
</evidence>
<gene>
    <name evidence="2" type="ORF">D3M76_01610</name>
</gene>
<evidence type="ECO:0000313" key="3">
    <source>
        <dbReference type="Proteomes" id="UP000310576"/>
    </source>
</evidence>
<protein>
    <submittedName>
        <fullName evidence="2">Uncharacterized protein</fullName>
    </submittedName>
</protein>
<dbReference type="RefSeq" id="WP_136125581.1">
    <property type="nucleotide sequence ID" value="NZ_CAJUGY010000031.1"/>
</dbReference>
<dbReference type="EMBL" id="QXNG01000015">
    <property type="protein sequence ID" value="THA17368.1"/>
    <property type="molecule type" value="Genomic_DNA"/>
</dbReference>
<accession>A0A4S2QJD0</accession>
<name>A0A4S2QJD0_9PAST</name>
<comment type="caution">
    <text evidence="2">The sequence shown here is derived from an EMBL/GenBank/DDBJ whole genome shotgun (WGS) entry which is preliminary data.</text>
</comment>
<dbReference type="Proteomes" id="UP000310576">
    <property type="component" value="Unassembled WGS sequence"/>
</dbReference>
<proteinExistence type="predicted"/>
<evidence type="ECO:0000313" key="2">
    <source>
        <dbReference type="EMBL" id="THA17368.1"/>
    </source>
</evidence>
<reference evidence="2 3" key="1">
    <citation type="journal article" date="2019" name="Vet. Microbiol.">
        <title>Development of multi locus sequence typing (MLST) of Rodentibacter pneumotropicus.</title>
        <authorList>
            <person name="Adhikary S."/>
            <person name="Bisgaard M."/>
            <person name="Boot R."/>
            <person name="Benga L."/>
            <person name="Nicklas W."/>
            <person name="Christensen H."/>
        </authorList>
    </citation>
    <scope>NUCLEOTIDE SEQUENCE [LARGE SCALE GENOMIC DNA]</scope>
    <source>
        <strain evidence="2 3">1596_07</strain>
    </source>
</reference>
<organism evidence="2 3">
    <name type="scientific">Rodentibacter pneumotropicus</name>
    <dbReference type="NCBI Taxonomy" id="758"/>
    <lineage>
        <taxon>Bacteria</taxon>
        <taxon>Pseudomonadati</taxon>
        <taxon>Pseudomonadota</taxon>
        <taxon>Gammaproteobacteria</taxon>
        <taxon>Pasteurellales</taxon>
        <taxon>Pasteurellaceae</taxon>
        <taxon>Rodentibacter</taxon>
    </lineage>
</organism>
<sequence>MVNKEKNTGKTKSKKTSAQSVKSELVERLVDNGTEIADKLWETRLGRPRKFDPNFAIQVMEEEIIKFIENEGKEGQYWETLPSNSEGGIVYKAKPFKTVGAIALMCGVDITTFLRHVNEKNEDGSLKNKQLYQSYKAFKDLGQTKLIEGGAAQAYSPNYVAFVGNVNYGMIPKQQVESTVEIKSMDKVYAELDSILSKGEETKRVTDQKAEMEARKALLDAEDEKIESEDEE</sequence>
<feature type="region of interest" description="Disordered" evidence="1">
    <location>
        <begin position="1"/>
        <end position="23"/>
    </location>
</feature>
<dbReference type="AlphaFoldDB" id="A0A4S2QJD0"/>